<evidence type="ECO:0000313" key="2">
    <source>
        <dbReference type="EMBL" id="MBB5842504.1"/>
    </source>
</evidence>
<dbReference type="InterPro" id="IPR013783">
    <property type="entry name" value="Ig-like_fold"/>
</dbReference>
<dbReference type="AlphaFoldDB" id="A0A841AJ95"/>
<feature type="domain" description="PKD" evidence="1">
    <location>
        <begin position="107"/>
        <end position="157"/>
    </location>
</feature>
<dbReference type="Pfam" id="PF00801">
    <property type="entry name" value="PKD"/>
    <property type="match status" value="1"/>
</dbReference>
<dbReference type="GO" id="GO:0005975">
    <property type="term" value="P:carbohydrate metabolic process"/>
    <property type="evidence" value="ECO:0007669"/>
    <property type="project" value="UniProtKB-ARBA"/>
</dbReference>
<proteinExistence type="predicted"/>
<dbReference type="Gene3D" id="2.60.40.10">
    <property type="entry name" value="Immunoglobulins"/>
    <property type="match status" value="1"/>
</dbReference>
<name>A0A841AJ95_9MICO</name>
<dbReference type="PROSITE" id="PS50093">
    <property type="entry name" value="PKD"/>
    <property type="match status" value="1"/>
</dbReference>
<dbReference type="InterPro" id="IPR035986">
    <property type="entry name" value="PKD_dom_sf"/>
</dbReference>
<evidence type="ECO:0000313" key="3">
    <source>
        <dbReference type="Proteomes" id="UP000536685"/>
    </source>
</evidence>
<sequence>MPAGPRVLTWEQIQDPAVNATIEETQMYLVSHGYGSVRDDFITVSAPLPELTLSDIASFAPGVGSQHMEPSGWIVTGLPTNFYSDSTNSTVTGTLLGYAVAVRFTAAAWRWDYGDGSSTTSSTPGASWAALGLQEFDATATSHVFATPGAFTITLSVGFSAEYQFAGQPWKAIAGTLWADAPPLTAVSGDADTVLVARDCLANPGGPGC</sequence>
<organism evidence="2 3">
    <name type="scientific">Conyzicola lurida</name>
    <dbReference type="NCBI Taxonomy" id="1172621"/>
    <lineage>
        <taxon>Bacteria</taxon>
        <taxon>Bacillati</taxon>
        <taxon>Actinomycetota</taxon>
        <taxon>Actinomycetes</taxon>
        <taxon>Micrococcales</taxon>
        <taxon>Microbacteriaceae</taxon>
        <taxon>Conyzicola</taxon>
    </lineage>
</organism>
<gene>
    <name evidence="2" type="ORF">HD599_000827</name>
</gene>
<dbReference type="SUPFAM" id="SSF49299">
    <property type="entry name" value="PKD domain"/>
    <property type="match status" value="1"/>
</dbReference>
<accession>A0A841AJ95</accession>
<keyword evidence="3" id="KW-1185">Reference proteome</keyword>
<reference evidence="2 3" key="1">
    <citation type="submission" date="2020-08" db="EMBL/GenBank/DDBJ databases">
        <title>Sequencing the genomes of 1000 actinobacteria strains.</title>
        <authorList>
            <person name="Klenk H.-P."/>
        </authorList>
    </citation>
    <scope>NUCLEOTIDE SEQUENCE [LARGE SCALE GENOMIC DNA]</scope>
    <source>
        <strain evidence="2 3">DSM 105784</strain>
    </source>
</reference>
<evidence type="ECO:0000259" key="1">
    <source>
        <dbReference type="PROSITE" id="PS50093"/>
    </source>
</evidence>
<dbReference type="EMBL" id="JACHMJ010000001">
    <property type="protein sequence ID" value="MBB5842504.1"/>
    <property type="molecule type" value="Genomic_DNA"/>
</dbReference>
<dbReference type="InterPro" id="IPR000601">
    <property type="entry name" value="PKD_dom"/>
</dbReference>
<comment type="caution">
    <text evidence="2">The sequence shown here is derived from an EMBL/GenBank/DDBJ whole genome shotgun (WGS) entry which is preliminary data.</text>
</comment>
<dbReference type="Proteomes" id="UP000536685">
    <property type="component" value="Unassembled WGS sequence"/>
</dbReference>
<protein>
    <recommendedName>
        <fullName evidence="1">PKD domain-containing protein</fullName>
    </recommendedName>
</protein>